<evidence type="ECO:0000259" key="9">
    <source>
        <dbReference type="Pfam" id="PF21082"/>
    </source>
</evidence>
<gene>
    <name evidence="11" type="ORF">CEY11_10670</name>
</gene>
<dbReference type="InterPro" id="IPR011014">
    <property type="entry name" value="MscS_channel_TM-2"/>
</dbReference>
<dbReference type="InterPro" id="IPR023408">
    <property type="entry name" value="MscS_beta-dom_sf"/>
</dbReference>
<dbReference type="PANTHER" id="PTHR30221:SF1">
    <property type="entry name" value="SMALL-CONDUCTANCE MECHANOSENSITIVE CHANNEL"/>
    <property type="match status" value="1"/>
</dbReference>
<evidence type="ECO:0000313" key="12">
    <source>
        <dbReference type="Proteomes" id="UP000214603"/>
    </source>
</evidence>
<feature type="domain" description="Mechanosensitive ion channel transmembrane helices 2/3" evidence="10">
    <location>
        <begin position="72"/>
        <end position="103"/>
    </location>
</feature>
<dbReference type="Pfam" id="PF21088">
    <property type="entry name" value="MS_channel_1st"/>
    <property type="match status" value="1"/>
</dbReference>
<evidence type="ECO:0000256" key="7">
    <source>
        <dbReference type="RuleBase" id="RU369025"/>
    </source>
</evidence>
<dbReference type="Gene3D" id="2.30.30.60">
    <property type="match status" value="1"/>
</dbReference>
<evidence type="ECO:0000256" key="4">
    <source>
        <dbReference type="ARBA" id="ARBA00022692"/>
    </source>
</evidence>
<sequence length="277" mass="30229">MDSLNQLAYWMPIVKSFAVNVVIAIAILIVGWSIATLAGKGVRSAARRSPRIDPTIVPMMYSLVVWTIRGFTLIAILARFGVQTASIIAVLGAAGLAIGLALQNTLQNIAAGMMLLALRPIRAGEYISVVGKADGTVEEVGLFLTRIVQIDGIHVSLPNSMVWGNPILNYSRNPTRRLDLQVGVRYGDDLDVAMGALLKLVENHKLVLQDPKPQVMVNEYRDSTIMVNIRVWAESSNFWQLNFDLHQAARKVLEQAGMRLPIPVREVKAAAPDALAA</sequence>
<evidence type="ECO:0000256" key="2">
    <source>
        <dbReference type="ARBA" id="ARBA00008017"/>
    </source>
</evidence>
<comment type="function">
    <text evidence="7">Mechanosensitive channel that participates in the regulation of osmotic pressure changes within the cell, opening in response to stretch forces in the membrane lipid bilayer, without the need for other proteins. Contributes to normal resistance to hypoosmotic shock. Forms an ion channel of 1.0 nanosiemens conductance with a slight preference for anions.</text>
</comment>
<dbReference type="AlphaFoldDB" id="A0A225MJP6"/>
<dbReference type="Pfam" id="PF21082">
    <property type="entry name" value="MS_channel_3rd"/>
    <property type="match status" value="1"/>
</dbReference>
<accession>A0A225MJP6</accession>
<comment type="subcellular location">
    <subcellularLocation>
        <location evidence="7">Cell inner membrane</location>
        <topology evidence="7">Multi-pass membrane protein</topology>
    </subcellularLocation>
    <subcellularLocation>
        <location evidence="1">Cell membrane</location>
        <topology evidence="1">Multi-pass membrane protein</topology>
    </subcellularLocation>
</comment>
<dbReference type="InterPro" id="IPR049142">
    <property type="entry name" value="MS_channel_1st"/>
</dbReference>
<evidence type="ECO:0000259" key="10">
    <source>
        <dbReference type="Pfam" id="PF21088"/>
    </source>
</evidence>
<dbReference type="InterPro" id="IPR008910">
    <property type="entry name" value="MSC_TM_helix"/>
</dbReference>
<dbReference type="InterPro" id="IPR049278">
    <property type="entry name" value="MS_channel_C"/>
</dbReference>
<keyword evidence="12" id="KW-1185">Reference proteome</keyword>
<evidence type="ECO:0000256" key="6">
    <source>
        <dbReference type="ARBA" id="ARBA00023136"/>
    </source>
</evidence>
<comment type="subunit">
    <text evidence="7">Homoheptamer.</text>
</comment>
<dbReference type="EMBL" id="NJIH01000006">
    <property type="protein sequence ID" value="OWT60130.1"/>
    <property type="molecule type" value="Genomic_DNA"/>
</dbReference>
<evidence type="ECO:0000256" key="3">
    <source>
        <dbReference type="ARBA" id="ARBA00022475"/>
    </source>
</evidence>
<protein>
    <recommendedName>
        <fullName evidence="7">Small-conductance mechanosensitive channel</fullName>
    </recommendedName>
</protein>
<dbReference type="Proteomes" id="UP000214603">
    <property type="component" value="Unassembled WGS sequence"/>
</dbReference>
<dbReference type="Gene3D" id="1.10.287.1260">
    <property type="match status" value="1"/>
</dbReference>
<keyword evidence="3" id="KW-1003">Cell membrane</keyword>
<dbReference type="InterPro" id="IPR045275">
    <property type="entry name" value="MscS_archaea/bacteria_type"/>
</dbReference>
<feature type="transmembrane region" description="Helical" evidence="7">
    <location>
        <begin position="59"/>
        <end position="78"/>
    </location>
</feature>
<evidence type="ECO:0000313" key="11">
    <source>
        <dbReference type="EMBL" id="OWT60130.1"/>
    </source>
</evidence>
<name>A0A225MJP6_9BURK</name>
<dbReference type="GO" id="GO:0005886">
    <property type="term" value="C:plasma membrane"/>
    <property type="evidence" value="ECO:0007669"/>
    <property type="project" value="UniProtKB-SubCell"/>
</dbReference>
<reference evidence="12" key="1">
    <citation type="submission" date="2017-06" db="EMBL/GenBank/DDBJ databases">
        <title>Herbaspirillum phytohormonus sp. nov., isolated from the root nodule of Robinia pseudoacacia in lead-zinc mine.</title>
        <authorList>
            <person name="Fan M."/>
            <person name="Lin Y."/>
        </authorList>
    </citation>
    <scope>NUCLEOTIDE SEQUENCE [LARGE SCALE GENOMIC DNA]</scope>
    <source>
        <strain evidence="12">SC-089</strain>
    </source>
</reference>
<dbReference type="InterPro" id="IPR006685">
    <property type="entry name" value="MscS_channel_2nd"/>
</dbReference>
<feature type="domain" description="Mechanosensitive ion channel MscS C-terminal" evidence="9">
    <location>
        <begin position="179"/>
        <end position="258"/>
    </location>
</feature>
<dbReference type="InterPro" id="IPR011066">
    <property type="entry name" value="MscS_channel_C_sf"/>
</dbReference>
<comment type="caution">
    <text evidence="11">The sequence shown here is derived from an EMBL/GenBank/DDBJ whole genome shotgun (WGS) entry which is preliminary data.</text>
</comment>
<dbReference type="GO" id="GO:0008381">
    <property type="term" value="F:mechanosensitive monoatomic ion channel activity"/>
    <property type="evidence" value="ECO:0007669"/>
    <property type="project" value="InterPro"/>
</dbReference>
<dbReference type="Pfam" id="PF00924">
    <property type="entry name" value="MS_channel_2nd"/>
    <property type="match status" value="1"/>
</dbReference>
<keyword evidence="7" id="KW-0997">Cell inner membrane</keyword>
<dbReference type="SUPFAM" id="SSF82861">
    <property type="entry name" value="Mechanosensitive channel protein MscS (YggB), transmembrane region"/>
    <property type="match status" value="1"/>
</dbReference>
<keyword evidence="7" id="KW-0407">Ion channel</keyword>
<dbReference type="PANTHER" id="PTHR30221">
    <property type="entry name" value="SMALL-CONDUCTANCE MECHANOSENSITIVE CHANNEL"/>
    <property type="match status" value="1"/>
</dbReference>
<keyword evidence="7" id="KW-0813">Transport</keyword>
<dbReference type="SUPFAM" id="SSF50182">
    <property type="entry name" value="Sm-like ribonucleoproteins"/>
    <property type="match status" value="1"/>
</dbReference>
<evidence type="ECO:0000256" key="5">
    <source>
        <dbReference type="ARBA" id="ARBA00022989"/>
    </source>
</evidence>
<keyword evidence="6 7" id="KW-0472">Membrane</keyword>
<feature type="transmembrane region" description="Helical" evidence="7">
    <location>
        <begin position="17"/>
        <end position="38"/>
    </location>
</feature>
<dbReference type="RefSeq" id="WP_088603388.1">
    <property type="nucleotide sequence ID" value="NZ_NJIH01000006.1"/>
</dbReference>
<feature type="domain" description="Mechanosensitive ion channel MscS" evidence="8">
    <location>
        <begin position="104"/>
        <end position="172"/>
    </location>
</feature>
<dbReference type="Gene3D" id="3.30.70.100">
    <property type="match status" value="1"/>
</dbReference>
<dbReference type="InterPro" id="IPR010920">
    <property type="entry name" value="LSM_dom_sf"/>
</dbReference>
<keyword evidence="5 7" id="KW-1133">Transmembrane helix</keyword>
<keyword evidence="4 7" id="KW-0812">Transmembrane</keyword>
<evidence type="ECO:0000259" key="8">
    <source>
        <dbReference type="Pfam" id="PF00924"/>
    </source>
</evidence>
<comment type="caution">
    <text evidence="7">Lacks conserved residue(s) required for the propagation of feature annotation.</text>
</comment>
<organism evidence="11 12">
    <name type="scientific">Candidimonas nitroreducens</name>
    <dbReference type="NCBI Taxonomy" id="683354"/>
    <lineage>
        <taxon>Bacteria</taxon>
        <taxon>Pseudomonadati</taxon>
        <taxon>Pseudomonadota</taxon>
        <taxon>Betaproteobacteria</taxon>
        <taxon>Burkholderiales</taxon>
        <taxon>Alcaligenaceae</taxon>
        <taxon>Candidimonas</taxon>
    </lineage>
</organism>
<evidence type="ECO:0000256" key="1">
    <source>
        <dbReference type="ARBA" id="ARBA00004651"/>
    </source>
</evidence>
<dbReference type="Pfam" id="PF05552">
    <property type="entry name" value="MS_channel_1st_1"/>
    <property type="match status" value="1"/>
</dbReference>
<dbReference type="SUPFAM" id="SSF82689">
    <property type="entry name" value="Mechanosensitive channel protein MscS (YggB), C-terminal domain"/>
    <property type="match status" value="1"/>
</dbReference>
<keyword evidence="7" id="KW-0406">Ion transport</keyword>
<dbReference type="OrthoDB" id="9809206at2"/>
<feature type="transmembrane region" description="Helical" evidence="7">
    <location>
        <begin position="84"/>
        <end position="106"/>
    </location>
</feature>
<proteinExistence type="inferred from homology"/>
<comment type="similarity">
    <text evidence="2 7">Belongs to the MscS (TC 1.A.23) family.</text>
</comment>